<proteinExistence type="predicted"/>
<sequence>MSIATRDFLCDRVAALQSLRKVKMSLEDGGLYTACLDAWKVVPQRLVKLDGSGAQVQEGTTEKFVNENLKEILQRVLEMFRQNRSQGTRNQTGSVTIYD</sequence>
<reference evidence="1" key="1">
    <citation type="submission" date="2021-01" db="EMBL/GenBank/DDBJ databases">
        <authorList>
            <person name="Corre E."/>
            <person name="Pelletier E."/>
            <person name="Niang G."/>
            <person name="Scheremetjew M."/>
            <person name="Finn R."/>
            <person name="Kale V."/>
            <person name="Holt S."/>
            <person name="Cochrane G."/>
            <person name="Meng A."/>
            <person name="Brown T."/>
            <person name="Cohen L."/>
        </authorList>
    </citation>
    <scope>NUCLEOTIDE SEQUENCE</scope>
    <source>
        <strain evidence="1">FSP1.4</strain>
    </source>
</reference>
<protein>
    <submittedName>
        <fullName evidence="1">Uncharacterized protein</fullName>
    </submittedName>
</protein>
<dbReference type="EMBL" id="HBII01025374">
    <property type="protein sequence ID" value="CAE0351614.1"/>
    <property type="molecule type" value="Transcribed_RNA"/>
</dbReference>
<accession>A0A7S3NBF0</accession>
<dbReference type="AlphaFoldDB" id="A0A7S3NBF0"/>
<gene>
    <name evidence="1" type="ORF">EHAR0213_LOCUS10528</name>
</gene>
<evidence type="ECO:0000313" key="1">
    <source>
        <dbReference type="EMBL" id="CAE0351614.1"/>
    </source>
</evidence>
<organism evidence="1">
    <name type="scientific">Euplotes harpa</name>
    <dbReference type="NCBI Taxonomy" id="151035"/>
    <lineage>
        <taxon>Eukaryota</taxon>
        <taxon>Sar</taxon>
        <taxon>Alveolata</taxon>
        <taxon>Ciliophora</taxon>
        <taxon>Intramacronucleata</taxon>
        <taxon>Spirotrichea</taxon>
        <taxon>Hypotrichia</taxon>
        <taxon>Euplotida</taxon>
        <taxon>Euplotidae</taxon>
        <taxon>Euplotes</taxon>
    </lineage>
</organism>
<name>A0A7S3NBF0_9SPIT</name>